<keyword evidence="3" id="KW-0813">Transport</keyword>
<protein>
    <submittedName>
        <fullName evidence="3">Voltage-gated potassium channel subunit beta-3</fullName>
    </submittedName>
</protein>
<keyword evidence="4" id="KW-1185">Reference proteome</keyword>
<dbReference type="InterPro" id="IPR013087">
    <property type="entry name" value="Znf_C2H2_type"/>
</dbReference>
<evidence type="ECO:0000256" key="1">
    <source>
        <dbReference type="SAM" id="MobiDB-lite"/>
    </source>
</evidence>
<evidence type="ECO:0000313" key="4">
    <source>
        <dbReference type="Proteomes" id="UP001219518"/>
    </source>
</evidence>
<feature type="domain" description="C2H2-type" evidence="2">
    <location>
        <begin position="146"/>
        <end position="166"/>
    </location>
</feature>
<gene>
    <name evidence="3" type="ORF">KUF71_018198</name>
</gene>
<dbReference type="AlphaFoldDB" id="A0AAE1L626"/>
<feature type="compositionally biased region" description="Polar residues" evidence="1">
    <location>
        <begin position="22"/>
        <end position="37"/>
    </location>
</feature>
<organism evidence="3 4">
    <name type="scientific">Frankliniella fusca</name>
    <dbReference type="NCBI Taxonomy" id="407009"/>
    <lineage>
        <taxon>Eukaryota</taxon>
        <taxon>Metazoa</taxon>
        <taxon>Ecdysozoa</taxon>
        <taxon>Arthropoda</taxon>
        <taxon>Hexapoda</taxon>
        <taxon>Insecta</taxon>
        <taxon>Pterygota</taxon>
        <taxon>Neoptera</taxon>
        <taxon>Paraneoptera</taxon>
        <taxon>Thysanoptera</taxon>
        <taxon>Terebrantia</taxon>
        <taxon>Thripoidea</taxon>
        <taxon>Thripidae</taxon>
        <taxon>Frankliniella</taxon>
    </lineage>
</organism>
<evidence type="ECO:0000313" key="3">
    <source>
        <dbReference type="EMBL" id="KAK3907369.1"/>
    </source>
</evidence>
<keyword evidence="3" id="KW-0406">Ion transport</keyword>
<feature type="region of interest" description="Disordered" evidence="1">
    <location>
        <begin position="497"/>
        <end position="520"/>
    </location>
</feature>
<accession>A0AAE1L626</accession>
<feature type="compositionally biased region" description="Polar residues" evidence="1">
    <location>
        <begin position="509"/>
        <end position="520"/>
    </location>
</feature>
<feature type="compositionally biased region" description="Low complexity" evidence="1">
    <location>
        <begin position="43"/>
        <end position="74"/>
    </location>
</feature>
<keyword evidence="3" id="KW-0407">Ion channel</keyword>
<dbReference type="PROSITE" id="PS00028">
    <property type="entry name" value="ZINC_FINGER_C2H2_1"/>
    <property type="match status" value="1"/>
</dbReference>
<dbReference type="Proteomes" id="UP001219518">
    <property type="component" value="Unassembled WGS sequence"/>
</dbReference>
<reference evidence="3" key="1">
    <citation type="submission" date="2021-07" db="EMBL/GenBank/DDBJ databases">
        <authorList>
            <person name="Catto M.A."/>
            <person name="Jacobson A."/>
            <person name="Kennedy G."/>
            <person name="Labadie P."/>
            <person name="Hunt B.G."/>
            <person name="Srinivasan R."/>
        </authorList>
    </citation>
    <scope>NUCLEOTIDE SEQUENCE</scope>
    <source>
        <strain evidence="3">PL_HMW_Pooled</strain>
        <tissue evidence="3">Head</tissue>
    </source>
</reference>
<sequence>MSQQDIFASDDENVDDPDEMQATPTEFSGVSASSSHDSPAVASQSSQSSLMNTSTVTPSSSQPIPSTPSPGQSPSQVIYACPITPCKSKILKTLIGFKKHLANQHQVPSESIENLVQTSSRPSVVQSAASRASTSTAAETRQTFLCSLCKSVLNTEDGYLRHQAAHRYKDATKKKPKAEDFTTSILLEAMTKIISEILEEPCYENISGPKKSFLEELQAKQECPEFMAFAETLSEKVCVIVCEEHKKLMPLNQYEESQQKFHAFLFKEENISDLRDKLISICQQYISTVLANRLVFRLALKLFWEVQLWMSKETRNSASASTSSTLEPPEMSNVEKEAFAHNVGEILRSFYKKCLTRSNKALTRSACISDKFVDGQHPIASACLLDKGQWFTGDEDGLVPSENAINFFYEVQRVSIASIQEKNDINVVTDKILDNYCALNFWFHLTSSHFTEEDSLLFMKDLIKTFTRHFCERREKQQNRAAEKAVAASRVPLRQDFNRNVRDKADTVESVTSGNSNQVQ</sequence>
<dbReference type="SMART" id="SM00355">
    <property type="entry name" value="ZnF_C2H2"/>
    <property type="match status" value="2"/>
</dbReference>
<comment type="caution">
    <text evidence="3">The sequence shown here is derived from an EMBL/GenBank/DDBJ whole genome shotgun (WGS) entry which is preliminary data.</text>
</comment>
<feature type="region of interest" description="Disordered" evidence="1">
    <location>
        <begin position="1"/>
        <end position="74"/>
    </location>
</feature>
<proteinExistence type="predicted"/>
<name>A0AAE1L626_9NEOP</name>
<dbReference type="EMBL" id="JAHWGI010000007">
    <property type="protein sequence ID" value="KAK3907369.1"/>
    <property type="molecule type" value="Genomic_DNA"/>
</dbReference>
<reference evidence="3" key="2">
    <citation type="journal article" date="2023" name="BMC Genomics">
        <title>Pest status, molecular evolution, and epigenetic factors derived from the genome assembly of Frankliniella fusca, a thysanopteran phytovirus vector.</title>
        <authorList>
            <person name="Catto M.A."/>
            <person name="Labadie P.E."/>
            <person name="Jacobson A.L."/>
            <person name="Kennedy G.G."/>
            <person name="Srinivasan R."/>
            <person name="Hunt B.G."/>
        </authorList>
    </citation>
    <scope>NUCLEOTIDE SEQUENCE</scope>
    <source>
        <strain evidence="3">PL_HMW_Pooled</strain>
    </source>
</reference>
<dbReference type="GO" id="GO:0034220">
    <property type="term" value="P:monoatomic ion transmembrane transport"/>
    <property type="evidence" value="ECO:0007669"/>
    <property type="project" value="UniProtKB-KW"/>
</dbReference>
<feature type="compositionally biased region" description="Acidic residues" evidence="1">
    <location>
        <begin position="8"/>
        <end position="19"/>
    </location>
</feature>
<evidence type="ECO:0000259" key="2">
    <source>
        <dbReference type="PROSITE" id="PS00028"/>
    </source>
</evidence>
<feature type="compositionally biased region" description="Basic and acidic residues" evidence="1">
    <location>
        <begin position="497"/>
        <end position="507"/>
    </location>
</feature>